<evidence type="ECO:0000313" key="3">
    <source>
        <dbReference type="Proteomes" id="UP000198959"/>
    </source>
</evidence>
<feature type="transmembrane region" description="Helical" evidence="1">
    <location>
        <begin position="37"/>
        <end position="59"/>
    </location>
</feature>
<dbReference type="Proteomes" id="UP000198959">
    <property type="component" value="Unassembled WGS sequence"/>
</dbReference>
<dbReference type="InterPro" id="IPR015943">
    <property type="entry name" value="WD40/YVTN_repeat-like_dom_sf"/>
</dbReference>
<dbReference type="EMBL" id="FMHW01000002">
    <property type="protein sequence ID" value="SCL39308.1"/>
    <property type="molecule type" value="Genomic_DNA"/>
</dbReference>
<dbReference type="AlphaFoldDB" id="A0A1C6TBZ9"/>
<evidence type="ECO:0008006" key="4">
    <source>
        <dbReference type="Google" id="ProtNLM"/>
    </source>
</evidence>
<keyword evidence="3" id="KW-1185">Reference proteome</keyword>
<accession>A0A1C6TBZ9</accession>
<dbReference type="RefSeq" id="WP_091648582.1">
    <property type="nucleotide sequence ID" value="NZ_FMHW01000002.1"/>
</dbReference>
<dbReference type="SUPFAM" id="SSF82171">
    <property type="entry name" value="DPP6 N-terminal domain-like"/>
    <property type="match status" value="1"/>
</dbReference>
<reference evidence="3" key="1">
    <citation type="submission" date="2016-06" db="EMBL/GenBank/DDBJ databases">
        <authorList>
            <person name="Varghese N."/>
            <person name="Submissions Spin"/>
        </authorList>
    </citation>
    <scope>NUCLEOTIDE SEQUENCE [LARGE SCALE GENOMIC DNA]</scope>
    <source>
        <strain evidence="3">DSM 43817</strain>
    </source>
</reference>
<evidence type="ECO:0000256" key="1">
    <source>
        <dbReference type="SAM" id="Phobius"/>
    </source>
</evidence>
<name>A0A1C6TBZ9_9ACTN</name>
<keyword evidence="1" id="KW-0812">Transmembrane</keyword>
<dbReference type="OrthoDB" id="3512367at2"/>
<protein>
    <recommendedName>
        <fullName evidence="4">WD40-like Beta Propeller Repeat</fullName>
    </recommendedName>
</protein>
<organism evidence="2 3">
    <name type="scientific">Micromonospora pallida</name>
    <dbReference type="NCBI Taxonomy" id="145854"/>
    <lineage>
        <taxon>Bacteria</taxon>
        <taxon>Bacillati</taxon>
        <taxon>Actinomycetota</taxon>
        <taxon>Actinomycetes</taxon>
        <taxon>Micromonosporales</taxon>
        <taxon>Micromonosporaceae</taxon>
        <taxon>Micromonospora</taxon>
    </lineage>
</organism>
<gene>
    <name evidence="2" type="ORF">GA0074692_5318</name>
</gene>
<evidence type="ECO:0000313" key="2">
    <source>
        <dbReference type="EMBL" id="SCL39308.1"/>
    </source>
</evidence>
<keyword evidence="1" id="KW-1133">Transmembrane helix</keyword>
<dbReference type="Gene3D" id="2.130.10.10">
    <property type="entry name" value="YVTN repeat-like/Quinoprotein amine dehydrogenase"/>
    <property type="match status" value="1"/>
</dbReference>
<sequence>MSDPILSAYRELGTEARSYADPDRALAAARRRRRTRLTASAVVAPLVAGSLAAGMTMTLQPAADPEVPPTAIVAVSSPGLLQAPATTRPLPTGAVRPAVLAYAPCAHGCNALAVLTDGRQFEVPPDPDGVFTGALSLSPDGTWLGYPSSGEYLIRNLTSTQVRRLGPPSEGRRIGAVAWSADSSKLLLFDEPRLGGDATYTMLDVATGKVTTPRVPAGDRAVGILPDGAVLHRPGTPTGQTLALSATDGRAFPIDLGDHLKGGETVQAVRVAPDGTSVYVTVGTLLPGGVSIAVIAATLAGEVRPRQDLAGPAGYWELAGIGPDGPMFSLHADRIDAKQTTLVTITESGPRQGLVITGTGPAEAGAPVVRTPG</sequence>
<proteinExistence type="predicted"/>
<keyword evidence="1" id="KW-0472">Membrane</keyword>